<dbReference type="InterPro" id="IPR040328">
    <property type="entry name" value="DDB_G0279899-like"/>
</dbReference>
<dbReference type="PANTHER" id="PTHR31768:SF3">
    <property type="entry name" value="B BOX-TYPE DOMAIN-CONTAINING PROTEIN-RELATED"/>
    <property type="match status" value="1"/>
</dbReference>
<accession>A0AAN7TU24</accession>
<dbReference type="GO" id="GO:0008270">
    <property type="term" value="F:zinc ion binding"/>
    <property type="evidence" value="ECO:0007669"/>
    <property type="project" value="UniProtKB-KW"/>
</dbReference>
<keyword evidence="1" id="KW-0862">Zinc</keyword>
<organism evidence="3 4">
    <name type="scientific">Dictyostelium firmibasis</name>
    <dbReference type="NCBI Taxonomy" id="79012"/>
    <lineage>
        <taxon>Eukaryota</taxon>
        <taxon>Amoebozoa</taxon>
        <taxon>Evosea</taxon>
        <taxon>Eumycetozoa</taxon>
        <taxon>Dictyostelia</taxon>
        <taxon>Dictyosteliales</taxon>
        <taxon>Dictyosteliaceae</taxon>
        <taxon>Dictyostelium</taxon>
    </lineage>
</organism>
<dbReference type="Gene3D" id="3.30.40.10">
    <property type="entry name" value="Zinc/RING finger domain, C3HC4 (zinc finger)"/>
    <property type="match status" value="1"/>
</dbReference>
<name>A0AAN7TU24_9MYCE</name>
<comment type="caution">
    <text evidence="3">The sequence shown here is derived from an EMBL/GenBank/DDBJ whole genome shotgun (WGS) entry which is preliminary data.</text>
</comment>
<protein>
    <recommendedName>
        <fullName evidence="2">RING-type domain-containing protein</fullName>
    </recommendedName>
</protein>
<reference evidence="3 4" key="1">
    <citation type="submission" date="2023-11" db="EMBL/GenBank/DDBJ databases">
        <title>Dfirmibasis_genome.</title>
        <authorList>
            <person name="Edelbroek B."/>
            <person name="Kjellin J."/>
            <person name="Jerlstrom-Hultqvist J."/>
            <person name="Soderbom F."/>
        </authorList>
    </citation>
    <scope>NUCLEOTIDE SEQUENCE [LARGE SCALE GENOMIC DNA]</scope>
    <source>
        <strain evidence="3 4">TNS-C-14</strain>
    </source>
</reference>
<sequence>MTNSKELDVDIKEIKISGNLTFSYKEPIEIEKDLECMICLLPLEEPIVEPNCRQMFCIECLTNWSIENSHKGCPFCQRPFNIKTVSLPPKFVTNTLDNLLVYCNTDGCEFNSNSDKNKLIRRCDYRNHFERQCIVVCIDCNQPFTREQLKLHSNECLSKSVKCSSSYLMCPWIGSIKELKQHESFCHYVALSPILNRYNDRITQLEIDNEKTTSFLLEKIKNLESILLTTTTTTTTKMNNYQPTPSAPPSLYYSDTTTTSTIISQLTKKKLSSIEIFKNNSFKYVNGKVEAGIKSVSLGEDFSDSWPIEKGNFPSSVDTLILLDGFKEEVNLIPKSTKIIHMGDIKKPLFSGISVNEIHFHDNCKFKFSKNAIPDSIKIIHFYNVTEPISSESIGKNVKCIHFHDGFQKSLGYGILPSTIQELHLYNIKRQALAIPDSVKTLFLHNEFNHESIELPDQLEFLYLDNIVHPIKSFPSSLKTIHIINYKFEDNFPFPPKTKIIYGCK</sequence>
<dbReference type="Proteomes" id="UP001344447">
    <property type="component" value="Unassembled WGS sequence"/>
</dbReference>
<evidence type="ECO:0000259" key="2">
    <source>
        <dbReference type="PROSITE" id="PS50089"/>
    </source>
</evidence>
<keyword evidence="1" id="KW-0863">Zinc-finger</keyword>
<gene>
    <name evidence="3" type="ORF">RB653_010500</name>
</gene>
<dbReference type="SUPFAM" id="SSF49599">
    <property type="entry name" value="TRAF domain-like"/>
    <property type="match status" value="1"/>
</dbReference>
<dbReference type="SUPFAM" id="SSF57850">
    <property type="entry name" value="RING/U-box"/>
    <property type="match status" value="1"/>
</dbReference>
<proteinExistence type="predicted"/>
<dbReference type="InterPro" id="IPR001841">
    <property type="entry name" value="Znf_RING"/>
</dbReference>
<dbReference type="AlphaFoldDB" id="A0AAN7TU24"/>
<keyword evidence="4" id="KW-1185">Reference proteome</keyword>
<evidence type="ECO:0000256" key="1">
    <source>
        <dbReference type="PROSITE-ProRule" id="PRU00175"/>
    </source>
</evidence>
<keyword evidence="1" id="KW-0479">Metal-binding</keyword>
<dbReference type="InterPro" id="IPR013083">
    <property type="entry name" value="Znf_RING/FYVE/PHD"/>
</dbReference>
<dbReference type="EMBL" id="JAVFKY010000006">
    <property type="protein sequence ID" value="KAK5575243.1"/>
    <property type="molecule type" value="Genomic_DNA"/>
</dbReference>
<evidence type="ECO:0000313" key="3">
    <source>
        <dbReference type="EMBL" id="KAK5575243.1"/>
    </source>
</evidence>
<dbReference type="PANTHER" id="PTHR31768">
    <property type="entry name" value="B BOX-TYPE DOMAIN-CONTAINING PROTEIN"/>
    <property type="match status" value="1"/>
</dbReference>
<evidence type="ECO:0000313" key="4">
    <source>
        <dbReference type="Proteomes" id="UP001344447"/>
    </source>
</evidence>
<dbReference type="PROSITE" id="PS50089">
    <property type="entry name" value="ZF_RING_2"/>
    <property type="match status" value="1"/>
</dbReference>
<feature type="domain" description="RING-type" evidence="2">
    <location>
        <begin position="36"/>
        <end position="77"/>
    </location>
</feature>